<reference evidence="3" key="1">
    <citation type="journal article" date="2019" name="Int. J. Syst. Evol. Microbiol.">
        <title>The Global Catalogue of Microorganisms (GCM) 10K type strain sequencing project: providing services to taxonomists for standard genome sequencing and annotation.</title>
        <authorList>
            <consortium name="The Broad Institute Genomics Platform"/>
            <consortium name="The Broad Institute Genome Sequencing Center for Infectious Disease"/>
            <person name="Wu L."/>
            <person name="Ma J."/>
        </authorList>
    </citation>
    <scope>NUCLEOTIDE SEQUENCE [LARGE SCALE GENOMIC DNA]</scope>
    <source>
        <strain evidence="3">CGMCC 1.7003</strain>
    </source>
</reference>
<name>A0ABQ3KWD0_9ALTE</name>
<evidence type="ECO:0000256" key="1">
    <source>
        <dbReference type="SAM" id="SignalP"/>
    </source>
</evidence>
<protein>
    <submittedName>
        <fullName evidence="2">Uncharacterized protein</fullName>
    </submittedName>
</protein>
<dbReference type="Proteomes" id="UP000659697">
    <property type="component" value="Unassembled WGS sequence"/>
</dbReference>
<dbReference type="EMBL" id="BNAO01000001">
    <property type="protein sequence ID" value="GHG60983.1"/>
    <property type="molecule type" value="Genomic_DNA"/>
</dbReference>
<dbReference type="PROSITE" id="PS51257">
    <property type="entry name" value="PROKAR_LIPOPROTEIN"/>
    <property type="match status" value="1"/>
</dbReference>
<sequence>MRKLIPFSLILTSLLAFSCQASTLITAENLDRLQASHAAVRALDQQFQDDNQVEPNLVLAPHCDWQKHYQSFNQDNVTQAQVRQFEELIKQYGFRSGAEYYELSMKVTSQALTAMAAHLQQYDITPDANSAIGKSMLQMQQLNKVIRSCLTNADQAALKRYETKITEILTLMTADDSDGDDFDHNDYDTQY</sequence>
<comment type="caution">
    <text evidence="2">The sequence shown here is derived from an EMBL/GenBank/DDBJ whole genome shotgun (WGS) entry which is preliminary data.</text>
</comment>
<gene>
    <name evidence="2" type="ORF">GCM10010919_04990</name>
</gene>
<feature type="chain" id="PRO_5046340017" evidence="1">
    <location>
        <begin position="22"/>
        <end position="191"/>
    </location>
</feature>
<feature type="signal peptide" evidence="1">
    <location>
        <begin position="1"/>
        <end position="21"/>
    </location>
</feature>
<evidence type="ECO:0000313" key="2">
    <source>
        <dbReference type="EMBL" id="GHG60983.1"/>
    </source>
</evidence>
<keyword evidence="1" id="KW-0732">Signal</keyword>
<dbReference type="RefSeq" id="WP_189429804.1">
    <property type="nucleotide sequence ID" value="NZ_BNAO01000001.1"/>
</dbReference>
<organism evidence="2 3">
    <name type="scientific">Alishewanella longhuensis</name>
    <dbReference type="NCBI Taxonomy" id="1091037"/>
    <lineage>
        <taxon>Bacteria</taxon>
        <taxon>Pseudomonadati</taxon>
        <taxon>Pseudomonadota</taxon>
        <taxon>Gammaproteobacteria</taxon>
        <taxon>Alteromonadales</taxon>
        <taxon>Alteromonadaceae</taxon>
        <taxon>Alishewanella</taxon>
    </lineage>
</organism>
<evidence type="ECO:0000313" key="3">
    <source>
        <dbReference type="Proteomes" id="UP000659697"/>
    </source>
</evidence>
<proteinExistence type="predicted"/>
<keyword evidence="3" id="KW-1185">Reference proteome</keyword>
<accession>A0ABQ3KWD0</accession>